<evidence type="ECO:0000313" key="8">
    <source>
        <dbReference type="Proteomes" id="UP000283880"/>
    </source>
</evidence>
<comment type="similarity">
    <text evidence="5">Belongs to the class-II pyridoxal-phosphate-dependent aminotransferase family. MalY/PatB cystathionine beta-lyase subfamily.</text>
</comment>
<dbReference type="Pfam" id="PF00155">
    <property type="entry name" value="Aminotran_1_2"/>
    <property type="match status" value="1"/>
</dbReference>
<dbReference type="PANTHER" id="PTHR43525">
    <property type="entry name" value="PROTEIN MALY"/>
    <property type="match status" value="1"/>
</dbReference>
<dbReference type="AlphaFoldDB" id="A0A413FD98"/>
<evidence type="ECO:0000256" key="1">
    <source>
        <dbReference type="ARBA" id="ARBA00001933"/>
    </source>
</evidence>
<dbReference type="GO" id="GO:0008483">
    <property type="term" value="F:transaminase activity"/>
    <property type="evidence" value="ECO:0007669"/>
    <property type="project" value="UniProtKB-KW"/>
</dbReference>
<dbReference type="InterPro" id="IPR051798">
    <property type="entry name" value="Class-II_PLP-Dep_Aminotrans"/>
</dbReference>
<protein>
    <recommendedName>
        <fullName evidence="2">cysteine-S-conjugate beta-lyase</fullName>
        <ecNumber evidence="2">4.4.1.13</ecNumber>
    </recommendedName>
</protein>
<dbReference type="PANTHER" id="PTHR43525:SF1">
    <property type="entry name" value="PROTEIN MALY"/>
    <property type="match status" value="1"/>
</dbReference>
<keyword evidence="7" id="KW-0808">Transferase</keyword>
<name>A0A413FD98_9FIRM</name>
<dbReference type="InterPro" id="IPR015421">
    <property type="entry name" value="PyrdxlP-dep_Trfase_major"/>
</dbReference>
<gene>
    <name evidence="7" type="ORF">DWV29_15860</name>
</gene>
<dbReference type="InterPro" id="IPR015424">
    <property type="entry name" value="PyrdxlP-dep_Trfase"/>
</dbReference>
<dbReference type="Gene3D" id="3.90.1150.10">
    <property type="entry name" value="Aspartate Aminotransferase, domain 1"/>
    <property type="match status" value="1"/>
</dbReference>
<comment type="cofactor">
    <cofactor evidence="1">
        <name>pyridoxal 5'-phosphate</name>
        <dbReference type="ChEBI" id="CHEBI:597326"/>
    </cofactor>
</comment>
<keyword evidence="3" id="KW-0663">Pyridoxal phosphate</keyword>
<comment type="caution">
    <text evidence="7">The sequence shown here is derived from an EMBL/GenBank/DDBJ whole genome shotgun (WGS) entry which is preliminary data.</text>
</comment>
<dbReference type="CDD" id="cd00609">
    <property type="entry name" value="AAT_like"/>
    <property type="match status" value="1"/>
</dbReference>
<dbReference type="InterPro" id="IPR027619">
    <property type="entry name" value="C-S_lyase_PatB-like"/>
</dbReference>
<feature type="domain" description="Aminotransferase class I/classII large" evidence="6">
    <location>
        <begin position="56"/>
        <end position="382"/>
    </location>
</feature>
<dbReference type="GO" id="GO:0030170">
    <property type="term" value="F:pyridoxal phosphate binding"/>
    <property type="evidence" value="ECO:0007669"/>
    <property type="project" value="InterPro"/>
</dbReference>
<evidence type="ECO:0000256" key="3">
    <source>
        <dbReference type="ARBA" id="ARBA00022898"/>
    </source>
</evidence>
<keyword evidence="7" id="KW-0032">Aminotransferase</keyword>
<sequence>MIVNLVHDFDEVVNRRGTDSKKYSVYPEDVIPMWIADSDFKAPQPVVDALVERVQQGVYGYTPVSPRLKAAAAKWQETRFGWEVNPDAVEFVPGVISGVISAVRALSHPGDNIVIQTPCYPPFTDLSEHNGRHLLRNELILKDGRYEIDFEDFEAKVKDPRTKLFILCNPQNPTGRVFSREELIRLGELCLKYHVTVLSDEIHSDLVYSGHKHIPFASISKEFEQNTISFMNPSKTFNLPGFRTAAFIAANPVLKNAVHDMVVNNKAIGENICGTVAFCTAYEQCAYYADQMVAYLEENRNLVEETLKDVDGIDVIHAEGTYLLWLDCRKLNMSQEELDRFFVETVKLGLNSGKSFGPEGAGFLRMNIACPRSTVKEAMNRIVTAVKAL</sequence>
<accession>A0A413FD98</accession>
<evidence type="ECO:0000259" key="6">
    <source>
        <dbReference type="Pfam" id="PF00155"/>
    </source>
</evidence>
<dbReference type="Gene3D" id="3.40.640.10">
    <property type="entry name" value="Type I PLP-dependent aspartate aminotransferase-like (Major domain)"/>
    <property type="match status" value="1"/>
</dbReference>
<dbReference type="NCBIfam" id="TIGR04350">
    <property type="entry name" value="C_S_lyase_PatB"/>
    <property type="match status" value="1"/>
</dbReference>
<dbReference type="GO" id="GO:0047804">
    <property type="term" value="F:cysteine-S-conjugate beta-lyase activity"/>
    <property type="evidence" value="ECO:0007669"/>
    <property type="project" value="UniProtKB-EC"/>
</dbReference>
<dbReference type="RefSeq" id="WP_007708212.1">
    <property type="nucleotide sequence ID" value="NZ_BAABXR010000003.1"/>
</dbReference>
<dbReference type="SUPFAM" id="SSF53383">
    <property type="entry name" value="PLP-dependent transferases"/>
    <property type="match status" value="1"/>
</dbReference>
<dbReference type="EMBL" id="QSBM01000012">
    <property type="protein sequence ID" value="RGX27812.1"/>
    <property type="molecule type" value="Genomic_DNA"/>
</dbReference>
<evidence type="ECO:0000256" key="2">
    <source>
        <dbReference type="ARBA" id="ARBA00012224"/>
    </source>
</evidence>
<dbReference type="Proteomes" id="UP000283880">
    <property type="component" value="Unassembled WGS sequence"/>
</dbReference>
<proteinExistence type="inferred from homology"/>
<organism evidence="7 8">
    <name type="scientific">Enterocloster asparagiformis</name>
    <dbReference type="NCBI Taxonomy" id="333367"/>
    <lineage>
        <taxon>Bacteria</taxon>
        <taxon>Bacillati</taxon>
        <taxon>Bacillota</taxon>
        <taxon>Clostridia</taxon>
        <taxon>Lachnospirales</taxon>
        <taxon>Lachnospiraceae</taxon>
        <taxon>Enterocloster</taxon>
    </lineage>
</organism>
<dbReference type="InterPro" id="IPR015422">
    <property type="entry name" value="PyrdxlP-dep_Trfase_small"/>
</dbReference>
<evidence type="ECO:0000256" key="4">
    <source>
        <dbReference type="ARBA" id="ARBA00023239"/>
    </source>
</evidence>
<keyword evidence="4" id="KW-0456">Lyase</keyword>
<evidence type="ECO:0000313" key="7">
    <source>
        <dbReference type="EMBL" id="RGX27812.1"/>
    </source>
</evidence>
<dbReference type="InterPro" id="IPR004839">
    <property type="entry name" value="Aminotransferase_I/II_large"/>
</dbReference>
<dbReference type="EC" id="4.4.1.13" evidence="2"/>
<dbReference type="OrthoDB" id="9802872at2"/>
<reference evidence="7 8" key="1">
    <citation type="submission" date="2018-08" db="EMBL/GenBank/DDBJ databases">
        <title>A genome reference for cultivated species of the human gut microbiota.</title>
        <authorList>
            <person name="Zou Y."/>
            <person name="Xue W."/>
            <person name="Luo G."/>
        </authorList>
    </citation>
    <scope>NUCLEOTIDE SEQUENCE [LARGE SCALE GENOMIC DNA]</scope>
    <source>
        <strain evidence="7 8">AF04-15</strain>
    </source>
</reference>
<evidence type="ECO:0000256" key="5">
    <source>
        <dbReference type="ARBA" id="ARBA00037974"/>
    </source>
</evidence>